<accession>A0A0S4ML67</accession>
<dbReference type="InterPro" id="IPR043502">
    <property type="entry name" value="DNA/RNA_pol_sf"/>
</dbReference>
<dbReference type="InterPro" id="IPR053134">
    <property type="entry name" value="RNA-dir_DNA_polymerase"/>
</dbReference>
<evidence type="ECO:0000313" key="2">
    <source>
        <dbReference type="EMBL" id="CUT99517.1"/>
    </source>
</evidence>
<organism evidence="2 3">
    <name type="scientific">Echinococcus multilocularis</name>
    <name type="common">Fox tapeworm</name>
    <dbReference type="NCBI Taxonomy" id="6211"/>
    <lineage>
        <taxon>Eukaryota</taxon>
        <taxon>Metazoa</taxon>
        <taxon>Spiralia</taxon>
        <taxon>Lophotrochozoa</taxon>
        <taxon>Platyhelminthes</taxon>
        <taxon>Cestoda</taxon>
        <taxon>Eucestoda</taxon>
        <taxon>Cyclophyllidea</taxon>
        <taxon>Taeniidae</taxon>
        <taxon>Echinococcus</taxon>
    </lineage>
</organism>
<dbReference type="STRING" id="6211.A0A0S4ML67"/>
<protein>
    <submittedName>
        <fullName evidence="2">RNA directed DNA polymerase (Reverse transcriptase)</fullName>
    </submittedName>
</protein>
<evidence type="ECO:0000313" key="3">
    <source>
        <dbReference type="Proteomes" id="UP000017246"/>
    </source>
</evidence>
<reference evidence="2" key="1">
    <citation type="journal article" date="2013" name="Nature">
        <title>The genomes of four tapeworm species reveal adaptations to parasitism.</title>
        <authorList>
            <person name="Tsai I.J."/>
            <person name="Zarowiecki M."/>
            <person name="Holroyd N."/>
            <person name="Garciarrubio A."/>
            <person name="Sanchez-Flores A."/>
            <person name="Brooks K.L."/>
            <person name="Tracey A."/>
            <person name="Bobes R.J."/>
            <person name="Fragoso G."/>
            <person name="Sciutto E."/>
            <person name="Aslett M."/>
            <person name="Beasley H."/>
            <person name="Bennett H.M."/>
            <person name="Cai J."/>
            <person name="Camicia F."/>
            <person name="Clark R."/>
            <person name="Cucher M."/>
            <person name="De Silva N."/>
            <person name="Day T.A."/>
            <person name="Deplazes P."/>
            <person name="Estrada K."/>
            <person name="Fernandez C."/>
            <person name="Holland P.W."/>
            <person name="Hou J."/>
            <person name="Hu S."/>
            <person name="Huckvale T."/>
            <person name="Hung S.S."/>
            <person name="Kamenetzky L."/>
            <person name="Keane J.A."/>
            <person name="Kiss F."/>
            <person name="Koziol U."/>
            <person name="Lambert O."/>
            <person name="Liu K."/>
            <person name="Luo X."/>
            <person name="Luo Y."/>
            <person name="Macchiaroli N."/>
            <person name="Nichol S."/>
            <person name="Paps J."/>
            <person name="Parkinson J."/>
            <person name="Pouchkina-Stantcheva N."/>
            <person name="Riddiford N."/>
            <person name="Rosenzvit M."/>
            <person name="Salinas G."/>
            <person name="Wasmuth J.D."/>
            <person name="Zamanian M."/>
            <person name="Zheng Y."/>
            <person name="Cai X."/>
            <person name="Soberon X."/>
            <person name="Olson P.D."/>
            <person name="Laclette J.P."/>
            <person name="Brehm K."/>
            <person name="Berriman M."/>
            <person name="Garciarrubio A."/>
            <person name="Bobes R.J."/>
            <person name="Fragoso G."/>
            <person name="Sanchez-Flores A."/>
            <person name="Estrada K."/>
            <person name="Cevallos M.A."/>
            <person name="Morett E."/>
            <person name="Gonzalez V."/>
            <person name="Portillo T."/>
            <person name="Ochoa-Leyva A."/>
            <person name="Jose M.V."/>
            <person name="Sciutto E."/>
            <person name="Landa A."/>
            <person name="Jimenez L."/>
            <person name="Valdes V."/>
            <person name="Carrero J.C."/>
            <person name="Larralde C."/>
            <person name="Morales-Montor J."/>
            <person name="Limon-Lason J."/>
            <person name="Soberon X."/>
            <person name="Laclette J.P."/>
        </authorList>
    </citation>
    <scope>NUCLEOTIDE SEQUENCE [LARGE SCALE GENOMIC DNA]</scope>
</reference>
<reference evidence="2" key="2">
    <citation type="submission" date="2015-11" db="EMBL/GenBank/DDBJ databases">
        <authorList>
            <person name="Zhang Y."/>
            <person name="Guo Z."/>
        </authorList>
    </citation>
    <scope>NUCLEOTIDE SEQUENCE</scope>
</reference>
<evidence type="ECO:0000259" key="1">
    <source>
        <dbReference type="Pfam" id="PF00078"/>
    </source>
</evidence>
<dbReference type="Gene3D" id="3.10.10.10">
    <property type="entry name" value="HIV Type 1 Reverse Transcriptase, subunit A, domain 1"/>
    <property type="match status" value="1"/>
</dbReference>
<dbReference type="CDD" id="cd01647">
    <property type="entry name" value="RT_LTR"/>
    <property type="match status" value="1"/>
</dbReference>
<dbReference type="Pfam" id="PF00078">
    <property type="entry name" value="RVT_1"/>
    <property type="match status" value="1"/>
</dbReference>
<dbReference type="GO" id="GO:0003964">
    <property type="term" value="F:RNA-directed DNA polymerase activity"/>
    <property type="evidence" value="ECO:0007669"/>
    <property type="project" value="UniProtKB-KW"/>
</dbReference>
<dbReference type="Gene3D" id="3.30.70.270">
    <property type="match status" value="1"/>
</dbReference>
<dbReference type="Proteomes" id="UP000017246">
    <property type="component" value="Unassembled WGS sequence"/>
</dbReference>
<dbReference type="PANTHER" id="PTHR24559">
    <property type="entry name" value="TRANSPOSON TY3-I GAG-POL POLYPROTEIN"/>
    <property type="match status" value="1"/>
</dbReference>
<dbReference type="OMA" id="YNIAINP"/>
<dbReference type="InterPro" id="IPR043128">
    <property type="entry name" value="Rev_trsase/Diguanyl_cyclase"/>
</dbReference>
<keyword evidence="2" id="KW-0695">RNA-directed DNA polymerase</keyword>
<sequence length="208" mass="23604">MASPIALVKKNDGSLRLCINIRKLEAVNKKDAFPIPHINDSLDSLHESQWFSILHSKSGYWQVEVAEADREKTALYCQLGFMNFKRLRNAAATFQRLMRTALTGLFRKHCIIYLDDILVFSGYIQEHNTNLELVLDSLRDAELTLNKKCRFLQRSVTFLGHTVSSNGMAVTKDRAQQVRTRPTLTNQTELRSFLGPAISEAFIAAVSM</sequence>
<proteinExistence type="predicted"/>
<dbReference type="FunFam" id="3.30.70.270:FF:000003">
    <property type="entry name" value="Transposon Ty3-G Gag-Pol polyprotein"/>
    <property type="match status" value="1"/>
</dbReference>
<dbReference type="PANTHER" id="PTHR24559:SF435">
    <property type="entry name" value="RIBONUCLEASE H"/>
    <property type="match status" value="1"/>
</dbReference>
<name>A0A0S4ML67_ECHMU</name>
<dbReference type="InterPro" id="IPR000477">
    <property type="entry name" value="RT_dom"/>
</dbReference>
<dbReference type="OrthoDB" id="116078at2759"/>
<keyword evidence="2" id="KW-0548">Nucleotidyltransferase</keyword>
<keyword evidence="2" id="KW-0808">Transferase</keyword>
<dbReference type="SUPFAM" id="SSF56672">
    <property type="entry name" value="DNA/RNA polymerases"/>
    <property type="match status" value="1"/>
</dbReference>
<feature type="domain" description="Reverse transcriptase" evidence="1">
    <location>
        <begin position="8"/>
        <end position="163"/>
    </location>
</feature>
<dbReference type="AlphaFoldDB" id="A0A0S4ML67"/>
<keyword evidence="3" id="KW-1185">Reference proteome</keyword>
<dbReference type="EMBL" id="LN902845">
    <property type="protein sequence ID" value="CUT99517.1"/>
    <property type="molecule type" value="Genomic_DNA"/>
</dbReference>